<reference evidence="4" key="2">
    <citation type="journal article" date="2024" name="Plant">
        <title>Genomic evolution and insights into agronomic trait innovations of Sesamum species.</title>
        <authorList>
            <person name="Miao H."/>
            <person name="Wang L."/>
            <person name="Qu L."/>
            <person name="Liu H."/>
            <person name="Sun Y."/>
            <person name="Le M."/>
            <person name="Wang Q."/>
            <person name="Wei S."/>
            <person name="Zheng Y."/>
            <person name="Lin W."/>
            <person name="Duan Y."/>
            <person name="Cao H."/>
            <person name="Xiong S."/>
            <person name="Wang X."/>
            <person name="Wei L."/>
            <person name="Li C."/>
            <person name="Ma Q."/>
            <person name="Ju M."/>
            <person name="Zhao R."/>
            <person name="Li G."/>
            <person name="Mu C."/>
            <person name="Tian Q."/>
            <person name="Mei H."/>
            <person name="Zhang T."/>
            <person name="Gao T."/>
            <person name="Zhang H."/>
        </authorList>
    </citation>
    <scope>NUCLEOTIDE SEQUENCE</scope>
    <source>
        <strain evidence="4">KEN1</strain>
    </source>
</reference>
<reference evidence="4" key="1">
    <citation type="submission" date="2020-06" db="EMBL/GenBank/DDBJ databases">
        <authorList>
            <person name="Li T."/>
            <person name="Hu X."/>
            <person name="Zhang T."/>
            <person name="Song X."/>
            <person name="Zhang H."/>
            <person name="Dai N."/>
            <person name="Sheng W."/>
            <person name="Hou X."/>
            <person name="Wei L."/>
        </authorList>
    </citation>
    <scope>NUCLEOTIDE SEQUENCE</scope>
    <source>
        <strain evidence="4">KEN1</strain>
        <tissue evidence="4">Leaf</tissue>
    </source>
</reference>
<sequence length="303" mass="34083">MSLRFFTWWDSNAANAVGSNPVCPYLDPQKKKVLEDKMESKAPKLEIPNNNTRVIPEHLEEQVLPYSALPTKTKVIHAGAGDPLLVSRSEVEQHTDMSEVDCGMDNSNVSYSGPRKLPVRRHIKQEKDVHSPHLPDSFQVEASNRAEANTLSSVQDSLSPQTQWVVSKEEFDDGITLDYDCLGYDDTEFEPQTYFSFHELLASDDVGRANSNESPENILENWEGPAVVPENGTLEISYDQEEPIISVGTTIEIIPCNICSQTDPCPDLSCQICGVWIHSHCSPWLESSSWEDGWRCGNCRKWR</sequence>
<name>A0AAW2Y387_9LAMI</name>
<evidence type="ECO:0000256" key="3">
    <source>
        <dbReference type="ARBA" id="ARBA00022833"/>
    </source>
</evidence>
<protein>
    <submittedName>
        <fullName evidence="4">DDT domain-containing protein PTM</fullName>
    </submittedName>
</protein>
<dbReference type="AlphaFoldDB" id="A0AAW2Y387"/>
<comment type="caution">
    <text evidence="4">The sequence shown here is derived from an EMBL/GenBank/DDBJ whole genome shotgun (WGS) entry which is preliminary data.</text>
</comment>
<organism evidence="4">
    <name type="scientific">Sesamum latifolium</name>
    <dbReference type="NCBI Taxonomy" id="2727402"/>
    <lineage>
        <taxon>Eukaryota</taxon>
        <taxon>Viridiplantae</taxon>
        <taxon>Streptophyta</taxon>
        <taxon>Embryophyta</taxon>
        <taxon>Tracheophyta</taxon>
        <taxon>Spermatophyta</taxon>
        <taxon>Magnoliopsida</taxon>
        <taxon>eudicotyledons</taxon>
        <taxon>Gunneridae</taxon>
        <taxon>Pentapetalae</taxon>
        <taxon>asterids</taxon>
        <taxon>lamiids</taxon>
        <taxon>Lamiales</taxon>
        <taxon>Pedaliaceae</taxon>
        <taxon>Sesamum</taxon>
    </lineage>
</organism>
<keyword evidence="1" id="KW-0479">Metal-binding</keyword>
<gene>
    <name evidence="4" type="ORF">Slati_0637300</name>
</gene>
<keyword evidence="2" id="KW-0863">Zinc-finger</keyword>
<proteinExistence type="predicted"/>
<evidence type="ECO:0000313" key="4">
    <source>
        <dbReference type="EMBL" id="KAL0460101.1"/>
    </source>
</evidence>
<accession>A0AAW2Y387</accession>
<dbReference type="CDD" id="cd15489">
    <property type="entry name" value="PHD_SF"/>
    <property type="match status" value="1"/>
</dbReference>
<evidence type="ECO:0000256" key="1">
    <source>
        <dbReference type="ARBA" id="ARBA00022723"/>
    </source>
</evidence>
<evidence type="ECO:0000256" key="2">
    <source>
        <dbReference type="ARBA" id="ARBA00022771"/>
    </source>
</evidence>
<dbReference type="InterPro" id="IPR011011">
    <property type="entry name" value="Znf_FYVE_PHD"/>
</dbReference>
<dbReference type="EMBL" id="JACGWN010000002">
    <property type="protein sequence ID" value="KAL0460101.1"/>
    <property type="molecule type" value="Genomic_DNA"/>
</dbReference>
<dbReference type="SUPFAM" id="SSF57903">
    <property type="entry name" value="FYVE/PHD zinc finger"/>
    <property type="match status" value="1"/>
</dbReference>
<keyword evidence="3" id="KW-0862">Zinc</keyword>
<dbReference type="GO" id="GO:0008270">
    <property type="term" value="F:zinc ion binding"/>
    <property type="evidence" value="ECO:0007669"/>
    <property type="project" value="UniProtKB-KW"/>
</dbReference>